<evidence type="ECO:0000256" key="2">
    <source>
        <dbReference type="ARBA" id="ARBA00022692"/>
    </source>
</evidence>
<dbReference type="Pfam" id="PF07690">
    <property type="entry name" value="MFS_1"/>
    <property type="match status" value="1"/>
</dbReference>
<keyword evidence="3 5" id="KW-1133">Transmembrane helix</keyword>
<feature type="transmembrane region" description="Helical" evidence="5">
    <location>
        <begin position="39"/>
        <end position="64"/>
    </location>
</feature>
<feature type="transmembrane region" description="Helical" evidence="5">
    <location>
        <begin position="337"/>
        <end position="360"/>
    </location>
</feature>
<reference evidence="7 8" key="1">
    <citation type="submission" date="2018-09" db="EMBL/GenBank/DDBJ databases">
        <title>Genomic Encyclopedia of Type Strains, Phase III (KMG-III): the genomes of soil and plant-associated and newly described type strains.</title>
        <authorList>
            <person name="Whitman W."/>
        </authorList>
    </citation>
    <scope>NUCLEOTIDE SEQUENCE [LARGE SCALE GENOMIC DNA]</scope>
    <source>
        <strain evidence="7 8">CECT 7938</strain>
    </source>
</reference>
<feature type="transmembrane region" description="Helical" evidence="5">
    <location>
        <begin position="401"/>
        <end position="420"/>
    </location>
</feature>
<dbReference type="GO" id="GO:0005886">
    <property type="term" value="C:plasma membrane"/>
    <property type="evidence" value="ECO:0007669"/>
    <property type="project" value="TreeGrafter"/>
</dbReference>
<feature type="transmembrane region" description="Helical" evidence="5">
    <location>
        <begin position="288"/>
        <end position="307"/>
    </location>
</feature>
<evidence type="ECO:0000313" key="7">
    <source>
        <dbReference type="EMBL" id="RKE56244.1"/>
    </source>
</evidence>
<feature type="domain" description="Major facilitator superfamily (MFS) profile" evidence="6">
    <location>
        <begin position="42"/>
        <end position="425"/>
    </location>
</feature>
<proteinExistence type="predicted"/>
<dbReference type="AlphaFoldDB" id="A0A420BHL1"/>
<dbReference type="Proteomes" id="UP000286246">
    <property type="component" value="Unassembled WGS sequence"/>
</dbReference>
<sequence>MYRIIFRNLGFLISLWYFYGIKEPKMSTLKDKQAESKKVWLLVTIASLGYFVDIYDLIIFSIVRIQSFTDIGVPIEQMRVKGEFVLNMQMGGLLLGGIIWGIIGDKYGRLKVLFGSILLYSLANIANGFVGDVWQYGIIRFIAGIGLAGELGAGITLVSESMHKSKRGYGTMLVASVGVLGAILAYFVSEEFNWRTAYFVGGGMGLLLLLLRVGSFESGLFKEQDKKDVPKGDFRMLFTDKGRLKRYINCLCIGLPIWFVVGVLVTQAPEIGKALGASETLSAGKGVMFAYIGISIGDVLAGVFAQILKSRKKVVFICQLIIIGSSLWYLLSTGITANKFLVLAFIMGLGVGYWATFVTISAEQFGTNLRATVATTAPNFVRGALIPSTVVYGLLVDSFGIVPAAITMVLVLSGIAMYSLTQLEESFDKDLNYLEE</sequence>
<name>A0A420BHL1_SPHD1</name>
<feature type="transmembrane region" description="Helical" evidence="5">
    <location>
        <begin position="169"/>
        <end position="188"/>
    </location>
</feature>
<keyword evidence="8" id="KW-1185">Reference proteome</keyword>
<comment type="subcellular location">
    <subcellularLocation>
        <location evidence="1">Membrane</location>
        <topology evidence="1">Multi-pass membrane protein</topology>
    </subcellularLocation>
</comment>
<feature type="transmembrane region" description="Helical" evidence="5">
    <location>
        <begin position="247"/>
        <end position="268"/>
    </location>
</feature>
<keyword evidence="4 5" id="KW-0472">Membrane</keyword>
<gene>
    <name evidence="7" type="ORF">DFQ12_1100</name>
</gene>
<dbReference type="Gene3D" id="1.20.1250.20">
    <property type="entry name" value="MFS general substrate transporter like domains"/>
    <property type="match status" value="2"/>
</dbReference>
<feature type="transmembrane region" description="Helical" evidence="5">
    <location>
        <begin position="194"/>
        <end position="213"/>
    </location>
</feature>
<dbReference type="InterPro" id="IPR020846">
    <property type="entry name" value="MFS_dom"/>
</dbReference>
<dbReference type="InterPro" id="IPR011701">
    <property type="entry name" value="MFS"/>
</dbReference>
<dbReference type="InterPro" id="IPR036259">
    <property type="entry name" value="MFS_trans_sf"/>
</dbReference>
<feature type="transmembrane region" description="Helical" evidence="5">
    <location>
        <begin position="84"/>
        <end position="103"/>
    </location>
</feature>
<comment type="caution">
    <text evidence="7">The sequence shown here is derived from an EMBL/GenBank/DDBJ whole genome shotgun (WGS) entry which is preliminary data.</text>
</comment>
<dbReference type="EMBL" id="RAPY01000001">
    <property type="protein sequence ID" value="RKE56244.1"/>
    <property type="molecule type" value="Genomic_DNA"/>
</dbReference>
<dbReference type="PROSITE" id="PS50850">
    <property type="entry name" value="MFS"/>
    <property type="match status" value="1"/>
</dbReference>
<evidence type="ECO:0000256" key="1">
    <source>
        <dbReference type="ARBA" id="ARBA00004141"/>
    </source>
</evidence>
<keyword evidence="2 5" id="KW-0812">Transmembrane</keyword>
<dbReference type="SUPFAM" id="SSF103473">
    <property type="entry name" value="MFS general substrate transporter"/>
    <property type="match status" value="1"/>
</dbReference>
<evidence type="ECO:0000256" key="4">
    <source>
        <dbReference type="ARBA" id="ARBA00023136"/>
    </source>
</evidence>
<feature type="transmembrane region" description="Helical" evidence="5">
    <location>
        <begin position="136"/>
        <end position="157"/>
    </location>
</feature>
<organism evidence="7 8">
    <name type="scientific">Sphingobacterium detergens</name>
    <dbReference type="NCBI Taxonomy" id="1145106"/>
    <lineage>
        <taxon>Bacteria</taxon>
        <taxon>Pseudomonadati</taxon>
        <taxon>Bacteroidota</taxon>
        <taxon>Sphingobacteriia</taxon>
        <taxon>Sphingobacteriales</taxon>
        <taxon>Sphingobacteriaceae</taxon>
        <taxon>Sphingobacterium</taxon>
    </lineage>
</organism>
<feature type="transmembrane region" description="Helical" evidence="5">
    <location>
        <begin position="314"/>
        <end position="331"/>
    </location>
</feature>
<dbReference type="PANTHER" id="PTHR23508">
    <property type="entry name" value="CARBOXYLIC ACID TRANSPORTER PROTEIN HOMOLOG"/>
    <property type="match status" value="1"/>
</dbReference>
<evidence type="ECO:0000313" key="8">
    <source>
        <dbReference type="Proteomes" id="UP000286246"/>
    </source>
</evidence>
<protein>
    <submittedName>
        <fullName evidence="7">MFS transporter</fullName>
    </submittedName>
</protein>
<evidence type="ECO:0000256" key="5">
    <source>
        <dbReference type="SAM" id="Phobius"/>
    </source>
</evidence>
<evidence type="ECO:0000256" key="3">
    <source>
        <dbReference type="ARBA" id="ARBA00022989"/>
    </source>
</evidence>
<evidence type="ECO:0000259" key="6">
    <source>
        <dbReference type="PROSITE" id="PS50850"/>
    </source>
</evidence>
<dbReference type="GO" id="GO:0046943">
    <property type="term" value="F:carboxylic acid transmembrane transporter activity"/>
    <property type="evidence" value="ECO:0007669"/>
    <property type="project" value="TreeGrafter"/>
</dbReference>
<accession>A0A420BHL1</accession>
<dbReference type="PANTHER" id="PTHR23508:SF10">
    <property type="entry name" value="CARBOXYLIC ACID TRANSPORTER PROTEIN HOMOLOG"/>
    <property type="match status" value="1"/>
</dbReference>